<dbReference type="InterPro" id="IPR025452">
    <property type="entry name" value="DUF4218"/>
</dbReference>
<dbReference type="EMBL" id="NBSK02000005">
    <property type="protein sequence ID" value="KAJ0203709.1"/>
    <property type="molecule type" value="Genomic_DNA"/>
</dbReference>
<name>A0A9R1X985_LACSA</name>
<protein>
    <recommendedName>
        <fullName evidence="1">DUF4218 domain-containing protein</fullName>
    </recommendedName>
</protein>
<dbReference type="PANTHER" id="PTHR48258">
    <property type="entry name" value="DUF4218 DOMAIN-CONTAINING PROTEIN-RELATED"/>
    <property type="match status" value="1"/>
</dbReference>
<reference evidence="2 3" key="1">
    <citation type="journal article" date="2017" name="Nat. Commun.">
        <title>Genome assembly with in vitro proximity ligation data and whole-genome triplication in lettuce.</title>
        <authorList>
            <person name="Reyes-Chin-Wo S."/>
            <person name="Wang Z."/>
            <person name="Yang X."/>
            <person name="Kozik A."/>
            <person name="Arikit S."/>
            <person name="Song C."/>
            <person name="Xia L."/>
            <person name="Froenicke L."/>
            <person name="Lavelle D.O."/>
            <person name="Truco M.J."/>
            <person name="Xia R."/>
            <person name="Zhu S."/>
            <person name="Xu C."/>
            <person name="Xu H."/>
            <person name="Xu X."/>
            <person name="Cox K."/>
            <person name="Korf I."/>
            <person name="Meyers B.C."/>
            <person name="Michelmore R.W."/>
        </authorList>
    </citation>
    <scope>NUCLEOTIDE SEQUENCE [LARGE SCALE GENOMIC DNA]</scope>
    <source>
        <strain evidence="3">cv. Salinas</strain>
        <tissue evidence="2">Seedlings</tissue>
    </source>
</reference>
<sequence length="287" mass="33566">MGILKGYVRNRNRPKDNIIEGYTSEEVTEFCQGYMKDVESVGVPKTRHLGREGKGGVGLKITMPTYEELQVAHLVVLKHITCLIPYIDEHMDMLKSKYSCKEQMWYIKNHNEEFLRWMERKVAETNVDETMKRLGRGPDCRFKSYQGYDINGYMFYTKDQDEKSTMLNSGVIMTTSMTEFDRRDRDTLIRIAKDSYYGAIQKIWELNYYDFVICVFKCKWVNNCTCVQFDKNGFTLVGLKTNGYVYEPFCNAPILRYGLNKISWIKAYLTSWLPYSSSSNEAGSRDK</sequence>
<dbReference type="Pfam" id="PF13960">
    <property type="entry name" value="DUF4218"/>
    <property type="match status" value="1"/>
</dbReference>
<evidence type="ECO:0000313" key="3">
    <source>
        <dbReference type="Proteomes" id="UP000235145"/>
    </source>
</evidence>
<gene>
    <name evidence="2" type="ORF">LSAT_V11C500288260</name>
</gene>
<dbReference type="Proteomes" id="UP000235145">
    <property type="component" value="Unassembled WGS sequence"/>
</dbReference>
<organism evidence="2 3">
    <name type="scientific">Lactuca sativa</name>
    <name type="common">Garden lettuce</name>
    <dbReference type="NCBI Taxonomy" id="4236"/>
    <lineage>
        <taxon>Eukaryota</taxon>
        <taxon>Viridiplantae</taxon>
        <taxon>Streptophyta</taxon>
        <taxon>Embryophyta</taxon>
        <taxon>Tracheophyta</taxon>
        <taxon>Spermatophyta</taxon>
        <taxon>Magnoliopsida</taxon>
        <taxon>eudicotyledons</taxon>
        <taxon>Gunneridae</taxon>
        <taxon>Pentapetalae</taxon>
        <taxon>asterids</taxon>
        <taxon>campanulids</taxon>
        <taxon>Asterales</taxon>
        <taxon>Asteraceae</taxon>
        <taxon>Cichorioideae</taxon>
        <taxon>Cichorieae</taxon>
        <taxon>Lactucinae</taxon>
        <taxon>Lactuca</taxon>
    </lineage>
</organism>
<accession>A0A9R1X985</accession>
<keyword evidence="3" id="KW-1185">Reference proteome</keyword>
<proteinExistence type="predicted"/>
<dbReference type="AlphaFoldDB" id="A0A9R1X985"/>
<feature type="domain" description="DUF4218" evidence="1">
    <location>
        <begin position="3"/>
        <end position="42"/>
    </location>
</feature>
<dbReference type="PANTHER" id="PTHR48258:SF9">
    <property type="entry name" value="OS01G0348150 PROTEIN"/>
    <property type="match status" value="1"/>
</dbReference>
<evidence type="ECO:0000259" key="1">
    <source>
        <dbReference type="Pfam" id="PF13960"/>
    </source>
</evidence>
<evidence type="ECO:0000313" key="2">
    <source>
        <dbReference type="EMBL" id="KAJ0203709.1"/>
    </source>
</evidence>
<comment type="caution">
    <text evidence="2">The sequence shown here is derived from an EMBL/GenBank/DDBJ whole genome shotgun (WGS) entry which is preliminary data.</text>
</comment>